<evidence type="ECO:0000313" key="3">
    <source>
        <dbReference type="Proteomes" id="UP001598138"/>
    </source>
</evidence>
<sequence>MKKLIALSVLAGLIFSSCAQPAYCPAYGTTKVEAVKIKRA</sequence>
<comment type="caution">
    <text evidence="2">The sequence shown here is derived from an EMBL/GenBank/DDBJ whole genome shotgun (WGS) entry which is preliminary data.</text>
</comment>
<name>A0ABW6DC47_9BACT</name>
<dbReference type="RefSeq" id="WP_377981650.1">
    <property type="nucleotide sequence ID" value="NZ_JBBKXZ010000001.1"/>
</dbReference>
<dbReference type="Proteomes" id="UP001598138">
    <property type="component" value="Unassembled WGS sequence"/>
</dbReference>
<proteinExistence type="predicted"/>
<dbReference type="PROSITE" id="PS51257">
    <property type="entry name" value="PROKAR_LIPOPROTEIN"/>
    <property type="match status" value="1"/>
</dbReference>
<gene>
    <name evidence="2" type="ORF">U0R10_00145</name>
</gene>
<evidence type="ECO:0000313" key="2">
    <source>
        <dbReference type="EMBL" id="MFD3393018.1"/>
    </source>
</evidence>
<dbReference type="EMBL" id="JBBKXZ010000001">
    <property type="protein sequence ID" value="MFD3393018.1"/>
    <property type="molecule type" value="Genomic_DNA"/>
</dbReference>
<accession>A0ABW6DC47</accession>
<keyword evidence="1" id="KW-0732">Signal</keyword>
<organism evidence="2 3">
    <name type="scientific">Aquirufa avitistagni</name>
    <dbReference type="NCBI Taxonomy" id="3104728"/>
    <lineage>
        <taxon>Bacteria</taxon>
        <taxon>Pseudomonadati</taxon>
        <taxon>Bacteroidota</taxon>
        <taxon>Cytophagia</taxon>
        <taxon>Cytophagales</taxon>
        <taxon>Flectobacillaceae</taxon>
        <taxon>Aquirufa</taxon>
    </lineage>
</organism>
<feature type="chain" id="PRO_5045930386" description="Lipoprotein" evidence="1">
    <location>
        <begin position="20"/>
        <end position="40"/>
    </location>
</feature>
<evidence type="ECO:0008006" key="4">
    <source>
        <dbReference type="Google" id="ProtNLM"/>
    </source>
</evidence>
<feature type="signal peptide" evidence="1">
    <location>
        <begin position="1"/>
        <end position="19"/>
    </location>
</feature>
<keyword evidence="3" id="KW-1185">Reference proteome</keyword>
<protein>
    <recommendedName>
        <fullName evidence="4">Lipoprotein</fullName>
    </recommendedName>
</protein>
<evidence type="ECO:0000256" key="1">
    <source>
        <dbReference type="SAM" id="SignalP"/>
    </source>
</evidence>
<reference evidence="2 3" key="1">
    <citation type="submission" date="2024-03" db="EMBL/GenBank/DDBJ databases">
        <title>Aquirufa genome sequencing.</title>
        <authorList>
            <person name="Pitt A."/>
            <person name="Hahn M.W."/>
        </authorList>
    </citation>
    <scope>NUCLEOTIDE SEQUENCE [LARGE SCALE GENOMIC DNA]</scope>
    <source>
        <strain evidence="2 3">OSTEICH-129V</strain>
    </source>
</reference>